<evidence type="ECO:0000313" key="2">
    <source>
        <dbReference type="Proteomes" id="UP001056120"/>
    </source>
</evidence>
<reference evidence="2" key="1">
    <citation type="journal article" date="2022" name="Mol. Ecol. Resour.">
        <title>The genomes of chicory, endive, great burdock and yacon provide insights into Asteraceae palaeo-polyploidization history and plant inulin production.</title>
        <authorList>
            <person name="Fan W."/>
            <person name="Wang S."/>
            <person name="Wang H."/>
            <person name="Wang A."/>
            <person name="Jiang F."/>
            <person name="Liu H."/>
            <person name="Zhao H."/>
            <person name="Xu D."/>
            <person name="Zhang Y."/>
        </authorList>
    </citation>
    <scope>NUCLEOTIDE SEQUENCE [LARGE SCALE GENOMIC DNA]</scope>
    <source>
        <strain evidence="2">cv. Yunnan</strain>
    </source>
</reference>
<evidence type="ECO:0000313" key="1">
    <source>
        <dbReference type="EMBL" id="KAI3804049.1"/>
    </source>
</evidence>
<dbReference type="Proteomes" id="UP001056120">
    <property type="component" value="Linkage Group LG10"/>
</dbReference>
<accession>A0ACB9I7U9</accession>
<gene>
    <name evidence="1" type="ORF">L1987_32217</name>
</gene>
<reference evidence="1 2" key="2">
    <citation type="journal article" date="2022" name="Mol. Ecol. Resour.">
        <title>The genomes of chicory, endive, great burdock and yacon provide insights into Asteraceae paleo-polyploidization history and plant inulin production.</title>
        <authorList>
            <person name="Fan W."/>
            <person name="Wang S."/>
            <person name="Wang H."/>
            <person name="Wang A."/>
            <person name="Jiang F."/>
            <person name="Liu H."/>
            <person name="Zhao H."/>
            <person name="Xu D."/>
            <person name="Zhang Y."/>
        </authorList>
    </citation>
    <scope>NUCLEOTIDE SEQUENCE [LARGE SCALE GENOMIC DNA]</scope>
    <source>
        <strain evidence="2">cv. Yunnan</strain>
        <tissue evidence="1">Leaves</tissue>
    </source>
</reference>
<keyword evidence="2" id="KW-1185">Reference proteome</keyword>
<sequence length="91" mass="10485">MHLLDLRGFEDAKMEIGRPKGEKADWLIGCDPITLINRQSALDLLFEIIIQKSLLLFSNLQFQFCILIFKSEFLHQGTIQGFAYLLILLNC</sequence>
<comment type="caution">
    <text evidence="1">The sequence shown here is derived from an EMBL/GenBank/DDBJ whole genome shotgun (WGS) entry which is preliminary data.</text>
</comment>
<organism evidence="1 2">
    <name type="scientific">Smallanthus sonchifolius</name>
    <dbReference type="NCBI Taxonomy" id="185202"/>
    <lineage>
        <taxon>Eukaryota</taxon>
        <taxon>Viridiplantae</taxon>
        <taxon>Streptophyta</taxon>
        <taxon>Embryophyta</taxon>
        <taxon>Tracheophyta</taxon>
        <taxon>Spermatophyta</taxon>
        <taxon>Magnoliopsida</taxon>
        <taxon>eudicotyledons</taxon>
        <taxon>Gunneridae</taxon>
        <taxon>Pentapetalae</taxon>
        <taxon>asterids</taxon>
        <taxon>campanulids</taxon>
        <taxon>Asterales</taxon>
        <taxon>Asteraceae</taxon>
        <taxon>Asteroideae</taxon>
        <taxon>Heliantheae alliance</taxon>
        <taxon>Millerieae</taxon>
        <taxon>Smallanthus</taxon>
    </lineage>
</organism>
<protein>
    <submittedName>
        <fullName evidence="1">Uncharacterized protein</fullName>
    </submittedName>
</protein>
<dbReference type="EMBL" id="CM042027">
    <property type="protein sequence ID" value="KAI3804049.1"/>
    <property type="molecule type" value="Genomic_DNA"/>
</dbReference>
<proteinExistence type="predicted"/>
<name>A0ACB9I7U9_9ASTR</name>